<dbReference type="EMBL" id="CP021995">
    <property type="protein sequence ID" value="ASD25453.1"/>
    <property type="molecule type" value="Genomic_DNA"/>
</dbReference>
<dbReference type="AlphaFoldDB" id="A0A1Z3LTG3"/>
<reference evidence="1 2" key="1">
    <citation type="submission" date="2017-06" db="EMBL/GenBank/DDBJ databases">
        <title>Biodegradation of gentamicin by bacterial consortia AMQD4 in synthetic medium and raw gentamicin sewage.</title>
        <authorList>
            <person name="Chang H."/>
            <person name="Feng Y."/>
            <person name="Li Z."/>
            <person name="Xue J."/>
            <person name="Cheng D."/>
        </authorList>
    </citation>
    <scope>NUCLEOTIDE SEQUENCE [LARGE SCALE GENOMIC DNA]</scope>
    <source>
        <strain evidence="1 2">BZC3</strain>
    </source>
</reference>
<dbReference type="RefSeq" id="WP_088409701.1">
    <property type="nucleotide sequence ID" value="NZ_CP021995.1"/>
</dbReference>
<organism evidence="1 2">
    <name type="scientific">Brevundimonas diminuta</name>
    <name type="common">Pseudomonas diminuta</name>
    <dbReference type="NCBI Taxonomy" id="293"/>
    <lineage>
        <taxon>Bacteria</taxon>
        <taxon>Pseudomonadati</taxon>
        <taxon>Pseudomonadota</taxon>
        <taxon>Alphaproteobacteria</taxon>
        <taxon>Caulobacterales</taxon>
        <taxon>Caulobacteraceae</taxon>
        <taxon>Brevundimonas</taxon>
    </lineage>
</organism>
<name>A0A1Z3LTG3_BREDI</name>
<proteinExistence type="predicted"/>
<evidence type="ECO:0000313" key="1">
    <source>
        <dbReference type="EMBL" id="ASD25453.1"/>
    </source>
</evidence>
<protein>
    <submittedName>
        <fullName evidence="1">Uncharacterized protein</fullName>
    </submittedName>
</protein>
<accession>A0A1Z3LTG3</accession>
<reference evidence="1 2" key="2">
    <citation type="submission" date="2017-06" db="EMBL/GenBank/DDBJ databases">
        <authorList>
            <person name="Kim H.J."/>
            <person name="Triplett B.A."/>
        </authorList>
    </citation>
    <scope>NUCLEOTIDE SEQUENCE [LARGE SCALE GENOMIC DNA]</scope>
    <source>
        <strain evidence="1 2">BZC3</strain>
    </source>
</reference>
<sequence>MTSPLLPNEDYPFADQRFPLSEMAMMEAPVELEQLLKKAAEENGVEIVRDDPVELTCQAPGFPDATFLAWLPSDSERLHILAPKDQVRGRA</sequence>
<dbReference type="Proteomes" id="UP000197024">
    <property type="component" value="Chromosome"/>
</dbReference>
<evidence type="ECO:0000313" key="2">
    <source>
        <dbReference type="Proteomes" id="UP000197024"/>
    </source>
</evidence>
<gene>
    <name evidence="1" type="ORF">CD943_00175</name>
</gene>